<evidence type="ECO:0000256" key="2">
    <source>
        <dbReference type="SAM" id="Phobius"/>
    </source>
</evidence>
<sequence length="214" mass="22628">MKMKHIAAAVITTAAFTLLAGTASAHVTVWPKATTTGAYEKYTVRVPVEKEVNTTKVKVEFPAGMKVSTVKPLTGWNYEFEKDSEGVNKAVTWTAAAGGGIKPHEFVEFEFVGANPQEAGEGTLVFKAYQTYADNTVVEWAGAPDSDNPASVTSLTQAAAGDDHHGGTGGGTEEHSHEEEAATDAGTTDTNNTWPIVLSGAALLVSLISLFRKR</sequence>
<feature type="compositionally biased region" description="Basic and acidic residues" evidence="1">
    <location>
        <begin position="161"/>
        <end position="180"/>
    </location>
</feature>
<keyword evidence="6" id="KW-1185">Reference proteome</keyword>
<evidence type="ECO:0000256" key="3">
    <source>
        <dbReference type="SAM" id="SignalP"/>
    </source>
</evidence>
<keyword evidence="3" id="KW-0732">Signal</keyword>
<dbReference type="InterPro" id="IPR012533">
    <property type="entry name" value="YcnI-copper_dom"/>
</dbReference>
<evidence type="ECO:0000313" key="5">
    <source>
        <dbReference type="EMBL" id="ARU63383.1"/>
    </source>
</evidence>
<dbReference type="RefSeq" id="WP_087458727.1">
    <property type="nucleotide sequence ID" value="NZ_CP021434.1"/>
</dbReference>
<dbReference type="Gene3D" id="2.60.40.2230">
    <property type="entry name" value="Uncharacterised protein YcnI-like PF07987, DUF1775"/>
    <property type="match status" value="1"/>
</dbReference>
<keyword evidence="2" id="KW-0472">Membrane</keyword>
<feature type="transmembrane region" description="Helical" evidence="2">
    <location>
        <begin position="193"/>
        <end position="211"/>
    </location>
</feature>
<name>A0A1Y0IVG4_9BACL</name>
<evidence type="ECO:0000259" key="4">
    <source>
        <dbReference type="Pfam" id="PF07987"/>
    </source>
</evidence>
<dbReference type="KEGG" id="tum:CBW65_22115"/>
<dbReference type="OrthoDB" id="69896at2"/>
<evidence type="ECO:0000313" key="6">
    <source>
        <dbReference type="Proteomes" id="UP000195437"/>
    </source>
</evidence>
<organism evidence="5 6">
    <name type="scientific">Tumebacillus avium</name>
    <dbReference type="NCBI Taxonomy" id="1903704"/>
    <lineage>
        <taxon>Bacteria</taxon>
        <taxon>Bacillati</taxon>
        <taxon>Bacillota</taxon>
        <taxon>Bacilli</taxon>
        <taxon>Bacillales</taxon>
        <taxon>Alicyclobacillaceae</taxon>
        <taxon>Tumebacillus</taxon>
    </lineage>
</organism>
<dbReference type="AlphaFoldDB" id="A0A1Y0IVG4"/>
<reference evidence="6" key="1">
    <citation type="submission" date="2017-05" db="EMBL/GenBank/DDBJ databases">
        <authorList>
            <person name="Sung H."/>
        </authorList>
    </citation>
    <scope>NUCLEOTIDE SEQUENCE [LARGE SCALE GENOMIC DNA]</scope>
    <source>
        <strain evidence="6">AR23208</strain>
    </source>
</reference>
<keyword evidence="2" id="KW-1133">Transmembrane helix</keyword>
<keyword evidence="2" id="KW-0812">Transmembrane</keyword>
<dbReference type="InterPro" id="IPR038507">
    <property type="entry name" value="YcnI-like_sf"/>
</dbReference>
<dbReference type="Pfam" id="PF07987">
    <property type="entry name" value="DUF1775"/>
    <property type="match status" value="1"/>
</dbReference>
<feature type="domain" description="YncI copper-binding" evidence="4">
    <location>
        <begin position="26"/>
        <end position="148"/>
    </location>
</feature>
<evidence type="ECO:0000256" key="1">
    <source>
        <dbReference type="SAM" id="MobiDB-lite"/>
    </source>
</evidence>
<feature type="signal peptide" evidence="3">
    <location>
        <begin position="1"/>
        <end position="25"/>
    </location>
</feature>
<gene>
    <name evidence="5" type="ORF">CBW65_22115</name>
</gene>
<feature type="region of interest" description="Disordered" evidence="1">
    <location>
        <begin position="159"/>
        <end position="191"/>
    </location>
</feature>
<dbReference type="EMBL" id="CP021434">
    <property type="protein sequence ID" value="ARU63383.1"/>
    <property type="molecule type" value="Genomic_DNA"/>
</dbReference>
<dbReference type="CDD" id="cd08545">
    <property type="entry name" value="YcnI_like"/>
    <property type="match status" value="1"/>
</dbReference>
<feature type="chain" id="PRO_5013163645" description="YncI copper-binding domain-containing protein" evidence="3">
    <location>
        <begin position="26"/>
        <end position="214"/>
    </location>
</feature>
<proteinExistence type="predicted"/>
<dbReference type="Proteomes" id="UP000195437">
    <property type="component" value="Chromosome"/>
</dbReference>
<accession>A0A1Y0IVG4</accession>
<protein>
    <recommendedName>
        <fullName evidence="4">YncI copper-binding domain-containing protein</fullName>
    </recommendedName>
</protein>